<evidence type="ECO:0000313" key="1">
    <source>
        <dbReference type="EMBL" id="CDG98585.1"/>
    </source>
</evidence>
<sequence length="18" mass="2013">MYIIDAANDIVDLAANKY</sequence>
<organism evidence="1 2">
    <name type="scientific">Xenorhabdus bovienii str. puntauvense</name>
    <dbReference type="NCBI Taxonomy" id="1398201"/>
    <lineage>
        <taxon>Bacteria</taxon>
        <taxon>Pseudomonadati</taxon>
        <taxon>Pseudomonadota</taxon>
        <taxon>Gammaproteobacteria</taxon>
        <taxon>Enterobacterales</taxon>
        <taxon>Morganellaceae</taxon>
        <taxon>Xenorhabdus</taxon>
    </lineage>
</organism>
<gene>
    <name evidence="1" type="ORF">XBP1_390003</name>
</gene>
<dbReference type="Proteomes" id="UP000028511">
    <property type="component" value="Unassembled WGS sequence"/>
</dbReference>
<accession>A0A077NL06</accession>
<reference evidence="1" key="1">
    <citation type="submission" date="2013-07" db="EMBL/GenBank/DDBJ databases">
        <title>Sub-species coevolution in mutualistic symbiosis.</title>
        <authorList>
            <person name="Murfin K."/>
            <person name="Klassen J."/>
            <person name="Lee M."/>
            <person name="Forst S."/>
            <person name="Stock P."/>
            <person name="Goodrich-Blair H."/>
        </authorList>
    </citation>
    <scope>NUCLEOTIDE SEQUENCE [LARGE SCALE GENOMIC DNA]</scope>
    <source>
        <strain evidence="1">Puntauvense</strain>
    </source>
</reference>
<evidence type="ECO:0000313" key="2">
    <source>
        <dbReference type="Proteomes" id="UP000028511"/>
    </source>
</evidence>
<protein>
    <submittedName>
        <fullName evidence="1">Uncharacterized protein</fullName>
    </submittedName>
</protein>
<dbReference type="EMBL" id="CBSW010000242">
    <property type="protein sequence ID" value="CDG98585.1"/>
    <property type="molecule type" value="Genomic_DNA"/>
</dbReference>
<name>A0A077NL06_XENBV</name>
<proteinExistence type="predicted"/>
<dbReference type="AlphaFoldDB" id="A0A077NL06"/>
<comment type="caution">
    <text evidence="1">The sequence shown here is derived from an EMBL/GenBank/DDBJ whole genome shotgun (WGS) entry which is preliminary data.</text>
</comment>
<dbReference type="HOGENOM" id="CLU_3430907_0_0_6"/>